<evidence type="ECO:0000313" key="2">
    <source>
        <dbReference type="EMBL" id="KAJ2850607.1"/>
    </source>
</evidence>
<dbReference type="AlphaFoldDB" id="A0A9W8M030"/>
<feature type="region of interest" description="Disordered" evidence="1">
    <location>
        <begin position="69"/>
        <end position="98"/>
    </location>
</feature>
<reference evidence="2" key="1">
    <citation type="submission" date="2022-07" db="EMBL/GenBank/DDBJ databases">
        <title>Phylogenomic reconstructions and comparative analyses of Kickxellomycotina fungi.</title>
        <authorList>
            <person name="Reynolds N.K."/>
            <person name="Stajich J.E."/>
            <person name="Barry K."/>
            <person name="Grigoriev I.V."/>
            <person name="Crous P."/>
            <person name="Smith M.E."/>
        </authorList>
    </citation>
    <scope>NUCLEOTIDE SEQUENCE</scope>
    <source>
        <strain evidence="2">NRRL 1566</strain>
    </source>
</reference>
<evidence type="ECO:0000313" key="3">
    <source>
        <dbReference type="Proteomes" id="UP001139887"/>
    </source>
</evidence>
<dbReference type="PANTHER" id="PTHR31094:SF2">
    <property type="entry name" value="RIKEN CDNA 2310061I04 GENE"/>
    <property type="match status" value="1"/>
</dbReference>
<accession>A0A9W8M030</accession>
<organism evidence="2 3">
    <name type="scientific">Coemansia brasiliensis</name>
    <dbReference type="NCBI Taxonomy" id="2650707"/>
    <lineage>
        <taxon>Eukaryota</taxon>
        <taxon>Fungi</taxon>
        <taxon>Fungi incertae sedis</taxon>
        <taxon>Zoopagomycota</taxon>
        <taxon>Kickxellomycotina</taxon>
        <taxon>Kickxellomycetes</taxon>
        <taxon>Kickxellales</taxon>
        <taxon>Kickxellaceae</taxon>
        <taxon>Coemansia</taxon>
    </lineage>
</organism>
<dbReference type="Proteomes" id="UP001139887">
    <property type="component" value="Unassembled WGS sequence"/>
</dbReference>
<comment type="caution">
    <text evidence="2">The sequence shown here is derived from an EMBL/GenBank/DDBJ whole genome shotgun (WGS) entry which is preliminary data.</text>
</comment>
<dbReference type="Pfam" id="PF10184">
    <property type="entry name" value="DUF2358"/>
    <property type="match status" value="1"/>
</dbReference>
<dbReference type="PANTHER" id="PTHR31094">
    <property type="entry name" value="RIKEN CDNA 2310061I04 GENE"/>
    <property type="match status" value="1"/>
</dbReference>
<name>A0A9W8M030_9FUNG</name>
<sequence length="282" mass="31655">MNSPVLRRVLPQACCALQATKHIKAAMPAILRAPRCSVEQRWMSDKAKKPNDELQEWDRTINEAIEQAKRELSEQQEKQRPSKEQKPPKEKPPEGNDYVTTLGRVMIELPHQIEGFFDAGLDGKLYAENVQFAEPRHSGIQLHGKQQYLGMARVLRIAMNAYFSNPRVTILRMRQMPLSSSSSNAGAASDVKMDKGSGQRVEVYVRWVFEGTARHMELIGGHESRYEGEFRYAIDPKSGLIAVHEVTAIHPAPPTSVLATSGLARWAGWLSPRGSLSLSRRC</sequence>
<dbReference type="EMBL" id="JANBUW010000028">
    <property type="protein sequence ID" value="KAJ2850607.1"/>
    <property type="molecule type" value="Genomic_DNA"/>
</dbReference>
<feature type="compositionally biased region" description="Basic and acidic residues" evidence="1">
    <location>
        <begin position="69"/>
        <end position="94"/>
    </location>
</feature>
<dbReference type="OrthoDB" id="1099063at2759"/>
<keyword evidence="3" id="KW-1185">Reference proteome</keyword>
<proteinExistence type="predicted"/>
<evidence type="ECO:0000256" key="1">
    <source>
        <dbReference type="SAM" id="MobiDB-lite"/>
    </source>
</evidence>
<gene>
    <name evidence="2" type="ORF">IWW36_001788</name>
</gene>
<protein>
    <submittedName>
        <fullName evidence="2">Uncharacterized protein</fullName>
    </submittedName>
</protein>
<dbReference type="InterPro" id="IPR018790">
    <property type="entry name" value="DUF2358"/>
</dbReference>